<dbReference type="OrthoDB" id="7004623at2"/>
<dbReference type="RefSeq" id="WP_048382679.1">
    <property type="nucleotide sequence ID" value="NZ_FNRS01000002.1"/>
</dbReference>
<reference evidence="1 3" key="1">
    <citation type="submission" date="2015-02" db="EMBL/GenBank/DDBJ databases">
        <title>Pseudomonas helleri sp. nov. and Pseudomonas weihenstephanensis sp. nov., isolated from raw cows milk.</title>
        <authorList>
            <person name="von Neubeck M."/>
            <person name="Huptas C."/>
            <person name="Wenning M."/>
            <person name="Scherer S."/>
        </authorList>
    </citation>
    <scope>NUCLEOTIDE SEQUENCE [LARGE SCALE GENOMIC DNA]</scope>
    <source>
        <strain evidence="1 3">DSM 21104</strain>
    </source>
</reference>
<sequence length="216" mass="24470">MSQQAVLVAGNLVSFAKDVTEQDRQDVMDLMLYADLSASKKYDQTTLSISWLNHYQQRLIKFGCELKAFIDPETLFASDLQSFYQLTCQVYGSVGSIALSQQLRASFSALDLDQTAMDLFQRSMGNARSVIIKATPCELTASNELMILFCAIKLTSTVDVEGFLFWKETFRDLSIRPDGGVFLFRREIYDRYRAGIRSRLAGLSEQFFHPLKAPQP</sequence>
<dbReference type="STRING" id="47884.SAMN04490203_4156"/>
<proteinExistence type="predicted"/>
<dbReference type="EMBL" id="JYLA01000007">
    <property type="protein sequence ID" value="KMM83452.1"/>
    <property type="molecule type" value="Genomic_DNA"/>
</dbReference>
<name>A0A0J6JI66_PSETA</name>
<keyword evidence="4" id="KW-1185">Reference proteome</keyword>
<dbReference type="AlphaFoldDB" id="A0A0J6JI66"/>
<dbReference type="PATRIC" id="fig|47884.3.peg.3836"/>
<protein>
    <submittedName>
        <fullName evidence="1">Uncharacterized protein</fullName>
    </submittedName>
</protein>
<reference evidence="2 4" key="2">
    <citation type="submission" date="2016-10" db="EMBL/GenBank/DDBJ databases">
        <authorList>
            <person name="Varghese N."/>
            <person name="Submissions S."/>
        </authorList>
    </citation>
    <scope>NUCLEOTIDE SEQUENCE [LARGE SCALE GENOMIC DNA]</scope>
    <source>
        <strain evidence="2 4">BS3652</strain>
    </source>
</reference>
<dbReference type="EMBL" id="FNRS01000002">
    <property type="protein sequence ID" value="SED55360.1"/>
    <property type="molecule type" value="Genomic_DNA"/>
</dbReference>
<comment type="caution">
    <text evidence="1">The sequence shown here is derived from an EMBL/GenBank/DDBJ whole genome shotgun (WGS) entry which is preliminary data.</text>
</comment>
<dbReference type="Proteomes" id="UP000183155">
    <property type="component" value="Unassembled WGS sequence"/>
</dbReference>
<evidence type="ECO:0000313" key="3">
    <source>
        <dbReference type="Proteomes" id="UP000036395"/>
    </source>
</evidence>
<organism evidence="1 3">
    <name type="scientific">Pseudomonas taetrolens</name>
    <dbReference type="NCBI Taxonomy" id="47884"/>
    <lineage>
        <taxon>Bacteria</taxon>
        <taxon>Pseudomonadati</taxon>
        <taxon>Pseudomonadota</taxon>
        <taxon>Gammaproteobacteria</taxon>
        <taxon>Pseudomonadales</taxon>
        <taxon>Pseudomonadaceae</taxon>
        <taxon>Pseudomonas</taxon>
    </lineage>
</organism>
<evidence type="ECO:0000313" key="1">
    <source>
        <dbReference type="EMBL" id="KMM83452.1"/>
    </source>
</evidence>
<gene>
    <name evidence="2" type="ORF">SAMN04490203_4156</name>
    <name evidence="1" type="ORF">TU78_16775</name>
</gene>
<evidence type="ECO:0000313" key="4">
    <source>
        <dbReference type="Proteomes" id="UP000183155"/>
    </source>
</evidence>
<evidence type="ECO:0000313" key="2">
    <source>
        <dbReference type="EMBL" id="SED55360.1"/>
    </source>
</evidence>
<accession>A0A0J6JI66</accession>
<dbReference type="Proteomes" id="UP000036395">
    <property type="component" value="Unassembled WGS sequence"/>
</dbReference>